<gene>
    <name evidence="1" type="ORF">SSP24_30160</name>
</gene>
<reference evidence="1 2" key="1">
    <citation type="submission" date="2019-06" db="EMBL/GenBank/DDBJ databases">
        <title>Whole genome shotgun sequence of Streptomyces spinoverrucosus NBRC 14228.</title>
        <authorList>
            <person name="Hosoyama A."/>
            <person name="Uohara A."/>
            <person name="Ohji S."/>
            <person name="Ichikawa N."/>
        </authorList>
    </citation>
    <scope>NUCLEOTIDE SEQUENCE [LARGE SCALE GENOMIC DNA]</scope>
    <source>
        <strain evidence="1 2">NBRC 14228</strain>
    </source>
</reference>
<sequence>MNPASTVATTEISDVDLDNVSGGLAAGGSGGLFIETPIAAVCADLMAVGSAEGLAAGASIHTTAL</sequence>
<dbReference type="OrthoDB" id="4315725at2"/>
<organism evidence="1 2">
    <name type="scientific">Streptomyces spinoverrucosus</name>
    <dbReference type="NCBI Taxonomy" id="284043"/>
    <lineage>
        <taxon>Bacteria</taxon>
        <taxon>Bacillati</taxon>
        <taxon>Actinomycetota</taxon>
        <taxon>Actinomycetes</taxon>
        <taxon>Kitasatosporales</taxon>
        <taxon>Streptomycetaceae</taxon>
        <taxon>Streptomyces</taxon>
    </lineage>
</organism>
<dbReference type="AlphaFoldDB" id="A0A4Y3VI65"/>
<evidence type="ECO:0000313" key="2">
    <source>
        <dbReference type="Proteomes" id="UP000317881"/>
    </source>
</evidence>
<keyword evidence="2" id="KW-1185">Reference proteome</keyword>
<proteinExistence type="predicted"/>
<evidence type="ECO:0000313" key="1">
    <source>
        <dbReference type="EMBL" id="GEC05361.1"/>
    </source>
</evidence>
<protein>
    <submittedName>
        <fullName evidence="1">Uncharacterized protein</fullName>
    </submittedName>
</protein>
<comment type="caution">
    <text evidence="1">The sequence shown here is derived from an EMBL/GenBank/DDBJ whole genome shotgun (WGS) entry which is preliminary data.</text>
</comment>
<dbReference type="RefSeq" id="WP_141310015.1">
    <property type="nucleotide sequence ID" value="NZ_BJND01000020.1"/>
</dbReference>
<dbReference type="Proteomes" id="UP000317881">
    <property type="component" value="Unassembled WGS sequence"/>
</dbReference>
<name>A0A4Y3VI65_9ACTN</name>
<dbReference type="EMBL" id="BJND01000020">
    <property type="protein sequence ID" value="GEC05361.1"/>
    <property type="molecule type" value="Genomic_DNA"/>
</dbReference>
<accession>A0A4Y3VI65</accession>